<dbReference type="Pfam" id="PF01022">
    <property type="entry name" value="HTH_5"/>
    <property type="match status" value="1"/>
</dbReference>
<dbReference type="InterPro" id="IPR001845">
    <property type="entry name" value="HTH_ArsR_DNA-bd_dom"/>
</dbReference>
<evidence type="ECO:0000313" key="5">
    <source>
        <dbReference type="EMBL" id="CAA9214908.1"/>
    </source>
</evidence>
<dbReference type="Gene3D" id="1.10.10.10">
    <property type="entry name" value="Winged helix-like DNA-binding domain superfamily/Winged helix DNA-binding domain"/>
    <property type="match status" value="1"/>
</dbReference>
<dbReference type="InterPro" id="IPR036390">
    <property type="entry name" value="WH_DNA-bd_sf"/>
</dbReference>
<dbReference type="PROSITE" id="PS50987">
    <property type="entry name" value="HTH_ARSR_2"/>
    <property type="match status" value="1"/>
</dbReference>
<dbReference type="PANTHER" id="PTHR43132">
    <property type="entry name" value="ARSENICAL RESISTANCE OPERON REPRESSOR ARSR-RELATED"/>
    <property type="match status" value="1"/>
</dbReference>
<keyword evidence="2" id="KW-0238">DNA-binding</keyword>
<dbReference type="CDD" id="cd00090">
    <property type="entry name" value="HTH_ARSR"/>
    <property type="match status" value="1"/>
</dbReference>
<keyword evidence="1" id="KW-0805">Transcription regulation</keyword>
<dbReference type="EMBL" id="CADCTM010000040">
    <property type="protein sequence ID" value="CAA9214908.1"/>
    <property type="molecule type" value="Genomic_DNA"/>
</dbReference>
<dbReference type="NCBIfam" id="NF033788">
    <property type="entry name" value="HTH_metalloreg"/>
    <property type="match status" value="1"/>
</dbReference>
<evidence type="ECO:0000256" key="2">
    <source>
        <dbReference type="ARBA" id="ARBA00023125"/>
    </source>
</evidence>
<proteinExistence type="predicted"/>
<evidence type="ECO:0000259" key="4">
    <source>
        <dbReference type="PROSITE" id="PS50987"/>
    </source>
</evidence>
<name>A0A6J4H7J6_9CYAN</name>
<feature type="domain" description="HTH arsR-type" evidence="4">
    <location>
        <begin position="4"/>
        <end position="101"/>
    </location>
</feature>
<dbReference type="SMART" id="SM00418">
    <property type="entry name" value="HTH_ARSR"/>
    <property type="match status" value="1"/>
</dbReference>
<gene>
    <name evidence="5" type="ORF">AVDCRST_MAG92-276</name>
</gene>
<evidence type="ECO:0000256" key="3">
    <source>
        <dbReference type="ARBA" id="ARBA00023163"/>
    </source>
</evidence>
<dbReference type="GO" id="GO:0003677">
    <property type="term" value="F:DNA binding"/>
    <property type="evidence" value="ECO:0007669"/>
    <property type="project" value="UniProtKB-KW"/>
</dbReference>
<dbReference type="GO" id="GO:0003700">
    <property type="term" value="F:DNA-binding transcription factor activity"/>
    <property type="evidence" value="ECO:0007669"/>
    <property type="project" value="InterPro"/>
</dbReference>
<sequence length="101" mass="11006">MNKKSESPQSYCVSKLKVLADITRLAVLEILMEGPKHVGELNAVIGVEQTLLSHHLKVLRQEGFVEATRDGKAVLYSLASAVRPTNAVRAIDLGCCLLSFD</sequence>
<reference evidence="5" key="1">
    <citation type="submission" date="2020-02" db="EMBL/GenBank/DDBJ databases">
        <authorList>
            <person name="Meier V. D."/>
        </authorList>
    </citation>
    <scope>NUCLEOTIDE SEQUENCE</scope>
    <source>
        <strain evidence="5">AVDCRST_MAG92</strain>
    </source>
</reference>
<dbReference type="AlphaFoldDB" id="A0A6J4H7J6"/>
<dbReference type="InterPro" id="IPR036388">
    <property type="entry name" value="WH-like_DNA-bd_sf"/>
</dbReference>
<dbReference type="SUPFAM" id="SSF46785">
    <property type="entry name" value="Winged helix' DNA-binding domain"/>
    <property type="match status" value="1"/>
</dbReference>
<evidence type="ECO:0000256" key="1">
    <source>
        <dbReference type="ARBA" id="ARBA00023015"/>
    </source>
</evidence>
<organism evidence="5">
    <name type="scientific">uncultured Coleofasciculus sp</name>
    <dbReference type="NCBI Taxonomy" id="1267456"/>
    <lineage>
        <taxon>Bacteria</taxon>
        <taxon>Bacillati</taxon>
        <taxon>Cyanobacteriota</taxon>
        <taxon>Cyanophyceae</taxon>
        <taxon>Coleofasciculales</taxon>
        <taxon>Coleofasciculaceae</taxon>
        <taxon>Coleofasciculus</taxon>
        <taxon>environmental samples</taxon>
    </lineage>
</organism>
<dbReference type="InterPro" id="IPR051011">
    <property type="entry name" value="Metal_resp_trans_reg"/>
</dbReference>
<keyword evidence="3" id="KW-0804">Transcription</keyword>
<protein>
    <recommendedName>
        <fullName evidence="4">HTH arsR-type domain-containing protein</fullName>
    </recommendedName>
</protein>
<dbReference type="PANTHER" id="PTHR43132:SF2">
    <property type="entry name" value="ARSENICAL RESISTANCE OPERON REPRESSOR ARSR-RELATED"/>
    <property type="match status" value="1"/>
</dbReference>
<dbReference type="InterPro" id="IPR011991">
    <property type="entry name" value="ArsR-like_HTH"/>
</dbReference>
<accession>A0A6J4H7J6</accession>
<dbReference type="PRINTS" id="PR00778">
    <property type="entry name" value="HTHARSR"/>
</dbReference>